<protein>
    <submittedName>
        <fullName evidence="2">Ribonuclease H protein</fullName>
    </submittedName>
</protein>
<evidence type="ECO:0000313" key="2">
    <source>
        <dbReference type="EMBL" id="MCH84776.1"/>
    </source>
</evidence>
<dbReference type="InterPro" id="IPR012337">
    <property type="entry name" value="RNaseH-like_sf"/>
</dbReference>
<dbReference type="InterPro" id="IPR036397">
    <property type="entry name" value="RNaseH_sf"/>
</dbReference>
<feature type="non-terminal residue" evidence="2">
    <location>
        <position position="155"/>
    </location>
</feature>
<dbReference type="PANTHER" id="PTHR34023:SF5">
    <property type="entry name" value="RNASE H TYPE-1 DOMAIN-CONTAINING PROTEIN"/>
    <property type="match status" value="1"/>
</dbReference>
<dbReference type="SUPFAM" id="SSF53098">
    <property type="entry name" value="Ribonuclease H-like"/>
    <property type="match status" value="1"/>
</dbReference>
<dbReference type="Pfam" id="PF13456">
    <property type="entry name" value="RVT_3"/>
    <property type="match status" value="1"/>
</dbReference>
<dbReference type="GO" id="GO:0004523">
    <property type="term" value="F:RNA-DNA hybrid ribonuclease activity"/>
    <property type="evidence" value="ECO:0007669"/>
    <property type="project" value="InterPro"/>
</dbReference>
<dbReference type="Proteomes" id="UP000265520">
    <property type="component" value="Unassembled WGS sequence"/>
</dbReference>
<organism evidence="2 3">
    <name type="scientific">Trifolium medium</name>
    <dbReference type="NCBI Taxonomy" id="97028"/>
    <lineage>
        <taxon>Eukaryota</taxon>
        <taxon>Viridiplantae</taxon>
        <taxon>Streptophyta</taxon>
        <taxon>Embryophyta</taxon>
        <taxon>Tracheophyta</taxon>
        <taxon>Spermatophyta</taxon>
        <taxon>Magnoliopsida</taxon>
        <taxon>eudicotyledons</taxon>
        <taxon>Gunneridae</taxon>
        <taxon>Pentapetalae</taxon>
        <taxon>rosids</taxon>
        <taxon>fabids</taxon>
        <taxon>Fabales</taxon>
        <taxon>Fabaceae</taxon>
        <taxon>Papilionoideae</taxon>
        <taxon>50 kb inversion clade</taxon>
        <taxon>NPAAA clade</taxon>
        <taxon>Hologalegina</taxon>
        <taxon>IRL clade</taxon>
        <taxon>Trifolieae</taxon>
        <taxon>Trifolium</taxon>
    </lineage>
</organism>
<proteinExistence type="predicted"/>
<evidence type="ECO:0000313" key="3">
    <source>
        <dbReference type="Proteomes" id="UP000265520"/>
    </source>
</evidence>
<dbReference type="Gene3D" id="3.30.420.10">
    <property type="entry name" value="Ribonuclease H-like superfamily/Ribonuclease H"/>
    <property type="match status" value="1"/>
</dbReference>
<gene>
    <name evidence="2" type="ORF">A2U01_0005612</name>
</gene>
<dbReference type="EMBL" id="LXQA010007358">
    <property type="protein sequence ID" value="MCH84776.1"/>
    <property type="molecule type" value="Genomic_DNA"/>
</dbReference>
<evidence type="ECO:0000259" key="1">
    <source>
        <dbReference type="Pfam" id="PF13456"/>
    </source>
</evidence>
<dbReference type="PANTHER" id="PTHR34023">
    <property type="entry name" value="RNASE H DOMAIN-CONTAINING PROTEIN"/>
    <property type="match status" value="1"/>
</dbReference>
<dbReference type="InterPro" id="IPR002156">
    <property type="entry name" value="RNaseH_domain"/>
</dbReference>
<reference evidence="2 3" key="1">
    <citation type="journal article" date="2018" name="Front. Plant Sci.">
        <title>Red Clover (Trifolium pratense) and Zigzag Clover (T. medium) - A Picture of Genomic Similarities and Differences.</title>
        <authorList>
            <person name="Dluhosova J."/>
            <person name="Istvanek J."/>
            <person name="Nedelnik J."/>
            <person name="Repkova J."/>
        </authorList>
    </citation>
    <scope>NUCLEOTIDE SEQUENCE [LARGE SCALE GENOMIC DNA]</scope>
    <source>
        <strain evidence="3">cv. 10/8</strain>
        <tissue evidence="2">Leaf</tissue>
    </source>
</reference>
<comment type="caution">
    <text evidence="2">The sequence shown here is derived from an EMBL/GenBank/DDBJ whole genome shotgun (WGS) entry which is preliminary data.</text>
</comment>
<dbReference type="CDD" id="cd06222">
    <property type="entry name" value="RNase_H_like"/>
    <property type="match status" value="1"/>
</dbReference>
<dbReference type="InterPro" id="IPR044730">
    <property type="entry name" value="RNase_H-like_dom_plant"/>
</dbReference>
<dbReference type="AlphaFoldDB" id="A0A392MBF9"/>
<dbReference type="GO" id="GO:0003676">
    <property type="term" value="F:nucleic acid binding"/>
    <property type="evidence" value="ECO:0007669"/>
    <property type="project" value="InterPro"/>
</dbReference>
<name>A0A392MBF9_9FABA</name>
<feature type="domain" description="RNase H type-1" evidence="1">
    <location>
        <begin position="58"/>
        <end position="126"/>
    </location>
</feature>
<keyword evidence="3" id="KW-1185">Reference proteome</keyword>
<accession>A0A392MBF9</accession>
<sequence length="155" mass="17797">MHMVNDMVSQFTIRKCIEDYAHVLMKCFFKQNTTSANRLVRWNAFDRTGMILNVDGSSFAWELDIKELICYSDSKSTIKLIEEPINEWHHFAAILHNIKDLLARDWRVTVVHTLRKCNACADYLAKLEARNVEVFSPITTPPDGINLLLLADAGL</sequence>